<dbReference type="EMBL" id="JBHTAT010000001">
    <property type="protein sequence ID" value="MFC7255462.1"/>
    <property type="molecule type" value="Genomic_DNA"/>
</dbReference>
<organism evidence="6 7">
    <name type="scientific">Haloplanus litoreus</name>
    <dbReference type="NCBI Taxonomy" id="767515"/>
    <lineage>
        <taxon>Archaea</taxon>
        <taxon>Methanobacteriati</taxon>
        <taxon>Methanobacteriota</taxon>
        <taxon>Stenosarchaea group</taxon>
        <taxon>Halobacteria</taxon>
        <taxon>Halobacteriales</taxon>
        <taxon>Haloferacaceae</taxon>
        <taxon>Haloplanus</taxon>
    </lineage>
</organism>
<dbReference type="PROSITE" id="PS00196">
    <property type="entry name" value="COPPER_BLUE"/>
    <property type="match status" value="1"/>
</dbReference>
<feature type="domain" description="Blue (type 1) copper" evidence="5">
    <location>
        <begin position="3"/>
        <end position="27"/>
    </location>
</feature>
<name>A0ABD5ZXT9_9EURY</name>
<evidence type="ECO:0000313" key="7">
    <source>
        <dbReference type="Proteomes" id="UP001596434"/>
    </source>
</evidence>
<dbReference type="AlphaFoldDB" id="A0ABD5ZXT9"/>
<dbReference type="Proteomes" id="UP001596434">
    <property type="component" value="Unassembled WGS sequence"/>
</dbReference>
<dbReference type="Gene3D" id="2.60.40.420">
    <property type="entry name" value="Cupredoxins - blue copper proteins"/>
    <property type="match status" value="1"/>
</dbReference>
<evidence type="ECO:0000256" key="3">
    <source>
        <dbReference type="ARBA" id="ARBA00022982"/>
    </source>
</evidence>
<reference evidence="6 7" key="1">
    <citation type="journal article" date="2019" name="Int. J. Syst. Evol. Microbiol.">
        <title>The Global Catalogue of Microorganisms (GCM) 10K type strain sequencing project: providing services to taxonomists for standard genome sequencing and annotation.</title>
        <authorList>
            <consortium name="The Broad Institute Genomics Platform"/>
            <consortium name="The Broad Institute Genome Sequencing Center for Infectious Disease"/>
            <person name="Wu L."/>
            <person name="Ma J."/>
        </authorList>
    </citation>
    <scope>NUCLEOTIDE SEQUENCE [LARGE SCALE GENOMIC DNA]</scope>
    <source>
        <strain evidence="6 7">GX21</strain>
    </source>
</reference>
<dbReference type="InterPro" id="IPR008972">
    <property type="entry name" value="Cupredoxin"/>
</dbReference>
<dbReference type="InterPro" id="IPR000923">
    <property type="entry name" value="BlueCu_1"/>
</dbReference>
<dbReference type="InterPro" id="IPR028871">
    <property type="entry name" value="BlueCu_1_BS"/>
</dbReference>
<dbReference type="GO" id="GO:0046872">
    <property type="term" value="F:metal ion binding"/>
    <property type="evidence" value="ECO:0007669"/>
    <property type="project" value="UniProtKB-KW"/>
</dbReference>
<keyword evidence="1" id="KW-0813">Transport</keyword>
<keyword evidence="7" id="KW-1185">Reference proteome</keyword>
<keyword evidence="4" id="KW-0186">Copper</keyword>
<dbReference type="SUPFAM" id="SSF49503">
    <property type="entry name" value="Cupredoxins"/>
    <property type="match status" value="1"/>
</dbReference>
<gene>
    <name evidence="6" type="ORF">ACFQKE_09195</name>
</gene>
<proteinExistence type="predicted"/>
<accession>A0ABD5ZXT9</accession>
<dbReference type="RefSeq" id="WP_379706520.1">
    <property type="nucleotide sequence ID" value="NZ_JBHTAT010000001.1"/>
</dbReference>
<evidence type="ECO:0000256" key="4">
    <source>
        <dbReference type="ARBA" id="ARBA00023008"/>
    </source>
</evidence>
<dbReference type="GeneID" id="96953823"/>
<evidence type="ECO:0000313" key="6">
    <source>
        <dbReference type="EMBL" id="MFC7255462.1"/>
    </source>
</evidence>
<protein>
    <submittedName>
        <fullName evidence="6">Plastocyanin/azurin family copper-binding protein</fullName>
    </submittedName>
</protein>
<evidence type="ECO:0000259" key="5">
    <source>
        <dbReference type="Pfam" id="PF00127"/>
    </source>
</evidence>
<evidence type="ECO:0000256" key="2">
    <source>
        <dbReference type="ARBA" id="ARBA00022723"/>
    </source>
</evidence>
<sequence>MLRTTGEHAYVCIPHEAAGMEGTVVVEE</sequence>
<dbReference type="Pfam" id="PF00127">
    <property type="entry name" value="Copper-bind"/>
    <property type="match status" value="1"/>
</dbReference>
<keyword evidence="3" id="KW-0249">Electron transport</keyword>
<keyword evidence="2" id="KW-0479">Metal-binding</keyword>
<comment type="caution">
    <text evidence="6">The sequence shown here is derived from an EMBL/GenBank/DDBJ whole genome shotgun (WGS) entry which is preliminary data.</text>
</comment>
<evidence type="ECO:0000256" key="1">
    <source>
        <dbReference type="ARBA" id="ARBA00022448"/>
    </source>
</evidence>